<evidence type="ECO:0000256" key="1">
    <source>
        <dbReference type="SAM" id="SignalP"/>
    </source>
</evidence>
<reference evidence="2 3" key="1">
    <citation type="submission" date="2017-02" db="EMBL/GenBank/DDBJ databases">
        <authorList>
            <person name="Peterson S.W."/>
        </authorList>
    </citation>
    <scope>NUCLEOTIDE SEQUENCE [LARGE SCALE GENOMIC DNA]</scope>
    <source>
        <strain evidence="2 3">DSM 22323</strain>
    </source>
</reference>
<dbReference type="OrthoDB" id="1255149at2"/>
<gene>
    <name evidence="2" type="ORF">SAMN05660477_02958</name>
</gene>
<accession>A0A1T5GLT5</accession>
<name>A0A1T5GLT5_9FLAO</name>
<dbReference type="RefSeq" id="WP_079668177.1">
    <property type="nucleotide sequence ID" value="NZ_FUYZ01000013.1"/>
</dbReference>
<dbReference type="EMBL" id="FUYZ01000013">
    <property type="protein sequence ID" value="SKC09328.1"/>
    <property type="molecule type" value="Genomic_DNA"/>
</dbReference>
<proteinExistence type="predicted"/>
<organism evidence="2 3">
    <name type="scientific">Soonwooa buanensis</name>
    <dbReference type="NCBI Taxonomy" id="619805"/>
    <lineage>
        <taxon>Bacteria</taxon>
        <taxon>Pseudomonadati</taxon>
        <taxon>Bacteroidota</taxon>
        <taxon>Flavobacteriia</taxon>
        <taxon>Flavobacteriales</taxon>
        <taxon>Weeksellaceae</taxon>
        <taxon>Chryseobacterium group</taxon>
        <taxon>Soonwooa</taxon>
    </lineage>
</organism>
<protein>
    <submittedName>
        <fullName evidence="2">Uncharacterized protein</fullName>
    </submittedName>
</protein>
<dbReference type="AlphaFoldDB" id="A0A1T5GLT5"/>
<feature type="chain" id="PRO_5010551092" evidence="1">
    <location>
        <begin position="21"/>
        <end position="166"/>
    </location>
</feature>
<feature type="signal peptide" evidence="1">
    <location>
        <begin position="1"/>
        <end position="20"/>
    </location>
</feature>
<evidence type="ECO:0000313" key="3">
    <source>
        <dbReference type="Proteomes" id="UP000191112"/>
    </source>
</evidence>
<keyword evidence="3" id="KW-1185">Reference proteome</keyword>
<evidence type="ECO:0000313" key="2">
    <source>
        <dbReference type="EMBL" id="SKC09328.1"/>
    </source>
</evidence>
<dbReference type="Proteomes" id="UP000191112">
    <property type="component" value="Unassembled WGS sequence"/>
</dbReference>
<sequence>MKHYLSKNLNLSILSFVLLAFVSCKKDTEKIPEDVQQDTVTTVEKPIDSLSTVMDRKTETNQFIIDVDASKLPIKLVEEVKLQDQQIILRLLNYDKPTLKAFIKPDQADMNIRLNQIRKPDNTFDGPFSQTIEYKTPQKGEYWLVISKNNMASGNPVGKFFIKVED</sequence>
<keyword evidence="1" id="KW-0732">Signal</keyword>
<dbReference type="STRING" id="619805.SAMN05660477_02958"/>
<dbReference type="PROSITE" id="PS51257">
    <property type="entry name" value="PROKAR_LIPOPROTEIN"/>
    <property type="match status" value="1"/>
</dbReference>